<sequence>MNKTFAFASHIRHHAVLCSSAAILLGALGAGNAVAATSAPAPTLESATAAQKEQIRQLYLTLLGREPDAAGWAWWADSLDKGVSIDYIAAQIKASPEYANRKPTVTPSDTSTGGMPKIPATTYNYYVSPTGSDTAAGTKAAPFKTLARAAKAATKPSTTVWVAPGTYAGGIRTTANGTAAGRIYYVSTTKWGAKIVPPANSTIKSAWDNRGHYVSIIGFDVDGSKLGNGTKWTLGIYTGGSYNVIQANRVHHLATTIPCNSAGGSAIGVDSYYKGVKGDVIGNVVHDIGPKGCTYVQGIYHSTSGTIMNNVVYRVGSAAIHLWHDATDLKIINNTVSSSVFGIIVGGGNYYFTSAGANNVHVHNNIVFDNEYGISEQGKTGKNNTYRNNLVFQNPKYNFRLLNGLTHTNTISSNPLFVGYSRTAATPNFKLSTSSPAIGRGISTYAPATDIDGRARNTSTGFDLGAYQH</sequence>
<dbReference type="RefSeq" id="WP_379678518.1">
    <property type="nucleotide sequence ID" value="NZ_JBHLWP010000009.1"/>
</dbReference>
<comment type="caution">
    <text evidence="4">The sequence shown here is derived from an EMBL/GenBank/DDBJ whole genome shotgun (WGS) entry which is preliminary data.</text>
</comment>
<dbReference type="InterPro" id="IPR059226">
    <property type="entry name" value="Choice_anch_Q_dom"/>
</dbReference>
<dbReference type="InterPro" id="IPR011050">
    <property type="entry name" value="Pectin_lyase_fold/virulence"/>
</dbReference>
<dbReference type="Pfam" id="PF07602">
    <property type="entry name" value="DUF1565"/>
    <property type="match status" value="1"/>
</dbReference>
<dbReference type="Pfam" id="PF13946">
    <property type="entry name" value="DUF4214"/>
    <property type="match status" value="1"/>
</dbReference>
<dbReference type="SUPFAM" id="SSF51126">
    <property type="entry name" value="Pectin lyase-like"/>
    <property type="match status" value="1"/>
</dbReference>
<keyword evidence="1" id="KW-0732">Signal</keyword>
<dbReference type="InterPro" id="IPR011459">
    <property type="entry name" value="DUF1565"/>
</dbReference>
<evidence type="ECO:0000313" key="5">
    <source>
        <dbReference type="Proteomes" id="UP001589773"/>
    </source>
</evidence>
<dbReference type="NCBIfam" id="NF041518">
    <property type="entry name" value="choice_anch_Q"/>
    <property type="match status" value="1"/>
</dbReference>
<evidence type="ECO:0000313" key="4">
    <source>
        <dbReference type="EMBL" id="MFC0251687.1"/>
    </source>
</evidence>
<accession>A0ABV6FEC0</accession>
<keyword evidence="5" id="KW-1185">Reference proteome</keyword>
<dbReference type="EMBL" id="JBHLWP010000009">
    <property type="protein sequence ID" value="MFC0251687.1"/>
    <property type="molecule type" value="Genomic_DNA"/>
</dbReference>
<organism evidence="4 5">
    <name type="scientific">Massilia consociata</name>
    <dbReference type="NCBI Taxonomy" id="760117"/>
    <lineage>
        <taxon>Bacteria</taxon>
        <taxon>Pseudomonadati</taxon>
        <taxon>Pseudomonadota</taxon>
        <taxon>Betaproteobacteria</taxon>
        <taxon>Burkholderiales</taxon>
        <taxon>Oxalobacteraceae</taxon>
        <taxon>Telluria group</taxon>
        <taxon>Massilia</taxon>
    </lineage>
</organism>
<reference evidence="4 5" key="1">
    <citation type="submission" date="2024-09" db="EMBL/GenBank/DDBJ databases">
        <authorList>
            <person name="Sun Q."/>
            <person name="Mori K."/>
        </authorList>
    </citation>
    <scope>NUCLEOTIDE SEQUENCE [LARGE SCALE GENOMIC DNA]</scope>
    <source>
        <strain evidence="4 5">CCM 7792</strain>
    </source>
</reference>
<feature type="domain" description="DUF1565" evidence="2">
    <location>
        <begin position="130"/>
        <end position="168"/>
    </location>
</feature>
<evidence type="ECO:0000259" key="3">
    <source>
        <dbReference type="Pfam" id="PF13946"/>
    </source>
</evidence>
<name>A0ABV6FEC0_9BURK</name>
<evidence type="ECO:0000256" key="1">
    <source>
        <dbReference type="SAM" id="SignalP"/>
    </source>
</evidence>
<dbReference type="InterPro" id="IPR006626">
    <property type="entry name" value="PbH1"/>
</dbReference>
<feature type="chain" id="PRO_5046869944" evidence="1">
    <location>
        <begin position="36"/>
        <end position="469"/>
    </location>
</feature>
<evidence type="ECO:0000259" key="2">
    <source>
        <dbReference type="Pfam" id="PF07602"/>
    </source>
</evidence>
<gene>
    <name evidence="4" type="ORF">ACFFJK_07275</name>
</gene>
<dbReference type="InterPro" id="IPR025282">
    <property type="entry name" value="DUF4214"/>
</dbReference>
<protein>
    <submittedName>
        <fullName evidence="4">Choice-of-anchor Q domain-containing protein</fullName>
    </submittedName>
</protein>
<dbReference type="InterPro" id="IPR012334">
    <property type="entry name" value="Pectin_lyas_fold"/>
</dbReference>
<feature type="domain" description="DUF4214" evidence="3">
    <location>
        <begin position="50"/>
        <end position="100"/>
    </location>
</feature>
<dbReference type="Proteomes" id="UP001589773">
    <property type="component" value="Unassembled WGS sequence"/>
</dbReference>
<dbReference type="SMART" id="SM00710">
    <property type="entry name" value="PbH1"/>
    <property type="match status" value="5"/>
</dbReference>
<proteinExistence type="predicted"/>
<feature type="signal peptide" evidence="1">
    <location>
        <begin position="1"/>
        <end position="35"/>
    </location>
</feature>
<dbReference type="Gene3D" id="2.160.20.10">
    <property type="entry name" value="Single-stranded right-handed beta-helix, Pectin lyase-like"/>
    <property type="match status" value="1"/>
</dbReference>